<feature type="compositionally biased region" description="Low complexity" evidence="1">
    <location>
        <begin position="173"/>
        <end position="186"/>
    </location>
</feature>
<feature type="transmembrane region" description="Helical" evidence="2">
    <location>
        <begin position="20"/>
        <end position="40"/>
    </location>
</feature>
<keyword evidence="2" id="KW-0472">Membrane</keyword>
<feature type="compositionally biased region" description="Gly residues" evidence="1">
    <location>
        <begin position="122"/>
        <end position="131"/>
    </location>
</feature>
<evidence type="ECO:0000313" key="3">
    <source>
        <dbReference type="EMBL" id="MXQ99668.1"/>
    </source>
</evidence>
<dbReference type="AlphaFoldDB" id="A0A6B0SA55"/>
<evidence type="ECO:0000256" key="2">
    <source>
        <dbReference type="SAM" id="Phobius"/>
    </source>
</evidence>
<comment type="caution">
    <text evidence="3">The sequence shown here is derived from an EMBL/GenBank/DDBJ whole genome shotgun (WGS) entry which is preliminary data.</text>
</comment>
<organism evidence="3 4">
    <name type="scientific">Bos mutus</name>
    <name type="common">wild yak</name>
    <dbReference type="NCBI Taxonomy" id="72004"/>
    <lineage>
        <taxon>Eukaryota</taxon>
        <taxon>Metazoa</taxon>
        <taxon>Chordata</taxon>
        <taxon>Craniata</taxon>
        <taxon>Vertebrata</taxon>
        <taxon>Euteleostomi</taxon>
        <taxon>Mammalia</taxon>
        <taxon>Eutheria</taxon>
        <taxon>Laurasiatheria</taxon>
        <taxon>Artiodactyla</taxon>
        <taxon>Ruminantia</taxon>
        <taxon>Pecora</taxon>
        <taxon>Bovidae</taxon>
        <taxon>Bovinae</taxon>
        <taxon>Bos</taxon>
    </lineage>
</organism>
<name>A0A6B0SA55_9CETA</name>
<keyword evidence="2" id="KW-0812">Transmembrane</keyword>
<keyword evidence="2" id="KW-1133">Transmembrane helix</keyword>
<evidence type="ECO:0000313" key="4">
    <source>
        <dbReference type="Proteomes" id="UP000322234"/>
    </source>
</evidence>
<accession>A0A6B0SA55</accession>
<feature type="region of interest" description="Disordered" evidence="1">
    <location>
        <begin position="73"/>
        <end position="197"/>
    </location>
</feature>
<gene>
    <name evidence="3" type="ORF">E5288_WYG020104</name>
</gene>
<dbReference type="EMBL" id="VBQZ03000666">
    <property type="protein sequence ID" value="MXQ99668.1"/>
    <property type="molecule type" value="Genomic_DNA"/>
</dbReference>
<evidence type="ECO:0000256" key="1">
    <source>
        <dbReference type="SAM" id="MobiDB-lite"/>
    </source>
</evidence>
<sequence>MRTRPRDNKMNLQGVSSEPALKLSYLLIFVVFFSQVIPGVSDHLSPKAMPRCHKELFSSFYLLPSSVFLALQQRSDPPTPSTRPAAQLSGGPVMGTQRASGHLQEQALEDEGESPQALLPTGGRGGPGDGNTAGVRAPPGTDPGGRRRVSSGPAAHRRERREIMRAQSEACPVRVESVSSSEQSRVGTELPGPDREETYLPRATFSLACSAGGACGEQTGAFYGPKTEEELYEIL</sequence>
<reference evidence="3" key="1">
    <citation type="submission" date="2019-10" db="EMBL/GenBank/DDBJ databases">
        <title>The sequence and de novo assembly of the wild yak genome.</title>
        <authorList>
            <person name="Liu Y."/>
        </authorList>
    </citation>
    <scope>NUCLEOTIDE SEQUENCE [LARGE SCALE GENOMIC DNA]</scope>
    <source>
        <strain evidence="3">WY2019</strain>
    </source>
</reference>
<keyword evidence="4" id="KW-1185">Reference proteome</keyword>
<dbReference type="Proteomes" id="UP000322234">
    <property type="component" value="Unassembled WGS sequence"/>
</dbReference>
<protein>
    <submittedName>
        <fullName evidence="3">Uncharacterized protein</fullName>
    </submittedName>
</protein>
<proteinExistence type="predicted"/>